<proteinExistence type="inferred from homology"/>
<evidence type="ECO:0000256" key="7">
    <source>
        <dbReference type="ARBA" id="ARBA00022723"/>
    </source>
</evidence>
<dbReference type="Pfam" id="PF00067">
    <property type="entry name" value="p450"/>
    <property type="match status" value="1"/>
</dbReference>
<evidence type="ECO:0000256" key="5">
    <source>
        <dbReference type="ARBA" id="ARBA00012109"/>
    </source>
</evidence>
<evidence type="ECO:0000256" key="9">
    <source>
        <dbReference type="ARBA" id="ARBA00022848"/>
    </source>
</evidence>
<dbReference type="GO" id="GO:0005789">
    <property type="term" value="C:endoplasmic reticulum membrane"/>
    <property type="evidence" value="ECO:0007669"/>
    <property type="project" value="UniProtKB-SubCell"/>
</dbReference>
<dbReference type="GO" id="GO:0016712">
    <property type="term" value="F:oxidoreductase activity, acting on paired donors, with incorporation or reduction of molecular oxygen, reduced flavin or flavoprotein as one donor, and incorporation of one atom of oxygen"/>
    <property type="evidence" value="ECO:0007669"/>
    <property type="project" value="UniProtKB-EC"/>
</dbReference>
<dbReference type="PRINTS" id="PR00385">
    <property type="entry name" value="P450"/>
</dbReference>
<evidence type="ECO:0000313" key="18">
    <source>
        <dbReference type="Proteomes" id="UP000653454"/>
    </source>
</evidence>
<dbReference type="EC" id="1.14.14.1" evidence="5"/>
<keyword evidence="13" id="KW-0472">Membrane</keyword>
<gene>
    <name evidence="17" type="ORF">PLXY2_LOCUS1562</name>
</gene>
<keyword evidence="12 16" id="KW-0503">Monooxygenase</keyword>
<evidence type="ECO:0000256" key="3">
    <source>
        <dbReference type="ARBA" id="ARBA00004406"/>
    </source>
</evidence>
<keyword evidence="11 15" id="KW-0408">Iron</keyword>
<accession>A0A8S4DAZ3</accession>
<dbReference type="SUPFAM" id="SSF48264">
    <property type="entry name" value="Cytochrome P450"/>
    <property type="match status" value="1"/>
</dbReference>
<keyword evidence="7 15" id="KW-0479">Metal-binding</keyword>
<dbReference type="Proteomes" id="UP000653454">
    <property type="component" value="Unassembled WGS sequence"/>
</dbReference>
<dbReference type="CDD" id="cd11056">
    <property type="entry name" value="CYP6-like"/>
    <property type="match status" value="1"/>
</dbReference>
<evidence type="ECO:0000256" key="8">
    <source>
        <dbReference type="ARBA" id="ARBA00022824"/>
    </source>
</evidence>
<dbReference type="InterPro" id="IPR002401">
    <property type="entry name" value="Cyt_P450_E_grp-I"/>
</dbReference>
<comment type="caution">
    <text evidence="17">The sequence shown here is derived from an EMBL/GenBank/DDBJ whole genome shotgun (WGS) entry which is preliminary data.</text>
</comment>
<evidence type="ECO:0000256" key="11">
    <source>
        <dbReference type="ARBA" id="ARBA00023004"/>
    </source>
</evidence>
<evidence type="ECO:0000313" key="17">
    <source>
        <dbReference type="EMBL" id="CAG9095394.1"/>
    </source>
</evidence>
<dbReference type="FunFam" id="1.10.630.10:FF:000042">
    <property type="entry name" value="Cytochrome P450"/>
    <property type="match status" value="1"/>
</dbReference>
<keyword evidence="10 16" id="KW-0560">Oxidoreductase</keyword>
<comment type="cofactor">
    <cofactor evidence="1 15">
        <name>heme</name>
        <dbReference type="ChEBI" id="CHEBI:30413"/>
    </cofactor>
</comment>
<evidence type="ECO:0000256" key="16">
    <source>
        <dbReference type="RuleBase" id="RU000461"/>
    </source>
</evidence>
<evidence type="ECO:0000256" key="10">
    <source>
        <dbReference type="ARBA" id="ARBA00023002"/>
    </source>
</evidence>
<dbReference type="PANTHER" id="PTHR24292">
    <property type="entry name" value="CYTOCHROME P450"/>
    <property type="match status" value="1"/>
</dbReference>
<dbReference type="AlphaFoldDB" id="A0A8S4DAZ3"/>
<evidence type="ECO:0000256" key="12">
    <source>
        <dbReference type="ARBA" id="ARBA00023033"/>
    </source>
</evidence>
<evidence type="ECO:0000256" key="1">
    <source>
        <dbReference type="ARBA" id="ARBA00001971"/>
    </source>
</evidence>
<keyword evidence="8" id="KW-0256">Endoplasmic reticulum</keyword>
<dbReference type="GO" id="GO:0020037">
    <property type="term" value="F:heme binding"/>
    <property type="evidence" value="ECO:0007669"/>
    <property type="project" value="InterPro"/>
</dbReference>
<dbReference type="PANTHER" id="PTHR24292:SF104">
    <property type="entry name" value="CYTOCHROME P450 308A1-RELATED"/>
    <property type="match status" value="1"/>
</dbReference>
<evidence type="ECO:0000256" key="4">
    <source>
        <dbReference type="ARBA" id="ARBA00010617"/>
    </source>
</evidence>
<feature type="binding site" description="axial binding residue" evidence="15">
    <location>
        <position position="447"/>
    </location>
    <ligand>
        <name>heme</name>
        <dbReference type="ChEBI" id="CHEBI:30413"/>
    </ligand>
    <ligandPart>
        <name>Fe</name>
        <dbReference type="ChEBI" id="CHEBI:18248"/>
    </ligandPart>
</feature>
<keyword evidence="6 15" id="KW-0349">Heme</keyword>
<keyword evidence="9" id="KW-0492">Microsome</keyword>
<dbReference type="GO" id="GO:0005506">
    <property type="term" value="F:iron ion binding"/>
    <property type="evidence" value="ECO:0007669"/>
    <property type="project" value="InterPro"/>
</dbReference>
<name>A0A8S4DAZ3_PLUXY</name>
<evidence type="ECO:0000256" key="13">
    <source>
        <dbReference type="ARBA" id="ARBA00023136"/>
    </source>
</evidence>
<sequence length="503" mass="58158">MSYILTGLAILIAFFYLYFNKKYRYWKDRNVVTPTPQWPFGNIRETVLRRTTPAEYYTELYEAFPDEKVVGIYRMWAPCLVLRHPDVIQHVLVKDFDLFVGRGVEFEKQGLGQNLFHADGDTWRVLRTKFSPIFTSGKLKQMMYLLNERADKFIERLEVSVAASQEQEVYFTVQKFTISSISSVAFGLELDLSELDTPGNVFDRMNRLIFTTNYAQDLDFAFPGLLKTLSMSLFPKPVKDFFYGMVRRVMQERNGEPSGRNDFMDLLLEMKEKKIHGVKKHEGDKERSVVIDEDVMAAQAFVFYVAGYETSASTTAFLLRLLALHPDIQQRVYEEIQRVTTSLPGPLTYESLKQMTYLKQVIDETLRMFPLVDPLQRVLSTGGYRVPGTEVTLDEGSLVLVPVRGLHYDPQYYPDPHTFDPERFSAENVKLRHPCVYLPFGTGPRNCIGMRFAEVQTKLAVVRLLQRFRFDSSPRTKAQIDFDPMKALPADRHGIFLNIVPRV</sequence>
<reference evidence="17" key="1">
    <citation type="submission" date="2020-11" db="EMBL/GenBank/DDBJ databases">
        <authorList>
            <person name="Whiteford S."/>
        </authorList>
    </citation>
    <scope>NUCLEOTIDE SEQUENCE</scope>
</reference>
<dbReference type="PROSITE" id="PS00086">
    <property type="entry name" value="CYTOCHROME_P450"/>
    <property type="match status" value="1"/>
</dbReference>
<evidence type="ECO:0000256" key="2">
    <source>
        <dbReference type="ARBA" id="ARBA00004174"/>
    </source>
</evidence>
<keyword evidence="18" id="KW-1185">Reference proteome</keyword>
<dbReference type="PRINTS" id="PR00463">
    <property type="entry name" value="EP450I"/>
</dbReference>
<evidence type="ECO:0000256" key="6">
    <source>
        <dbReference type="ARBA" id="ARBA00022617"/>
    </source>
</evidence>
<dbReference type="InterPro" id="IPR017972">
    <property type="entry name" value="Cyt_P450_CS"/>
</dbReference>
<dbReference type="InterPro" id="IPR036396">
    <property type="entry name" value="Cyt_P450_sf"/>
</dbReference>
<comment type="subcellular location">
    <subcellularLocation>
        <location evidence="3">Endoplasmic reticulum membrane</location>
        <topology evidence="3">Peripheral membrane protein</topology>
    </subcellularLocation>
    <subcellularLocation>
        <location evidence="2">Microsome membrane</location>
        <topology evidence="2">Peripheral membrane protein</topology>
    </subcellularLocation>
</comment>
<dbReference type="Gene3D" id="1.10.630.10">
    <property type="entry name" value="Cytochrome P450"/>
    <property type="match status" value="1"/>
</dbReference>
<protein>
    <recommendedName>
        <fullName evidence="5">unspecific monooxygenase</fullName>
        <ecNumber evidence="5">1.14.14.1</ecNumber>
    </recommendedName>
</protein>
<dbReference type="InterPro" id="IPR001128">
    <property type="entry name" value="Cyt_P450"/>
</dbReference>
<comment type="similarity">
    <text evidence="4 16">Belongs to the cytochrome P450 family.</text>
</comment>
<dbReference type="InterPro" id="IPR050476">
    <property type="entry name" value="Insect_CytP450_Detox"/>
</dbReference>
<evidence type="ECO:0000256" key="15">
    <source>
        <dbReference type="PIRSR" id="PIRSR602401-1"/>
    </source>
</evidence>
<evidence type="ECO:0000256" key="14">
    <source>
        <dbReference type="ARBA" id="ARBA00047827"/>
    </source>
</evidence>
<organism evidence="17 18">
    <name type="scientific">Plutella xylostella</name>
    <name type="common">Diamondback moth</name>
    <name type="synonym">Plutella maculipennis</name>
    <dbReference type="NCBI Taxonomy" id="51655"/>
    <lineage>
        <taxon>Eukaryota</taxon>
        <taxon>Metazoa</taxon>
        <taxon>Ecdysozoa</taxon>
        <taxon>Arthropoda</taxon>
        <taxon>Hexapoda</taxon>
        <taxon>Insecta</taxon>
        <taxon>Pterygota</taxon>
        <taxon>Neoptera</taxon>
        <taxon>Endopterygota</taxon>
        <taxon>Lepidoptera</taxon>
        <taxon>Glossata</taxon>
        <taxon>Ditrysia</taxon>
        <taxon>Yponomeutoidea</taxon>
        <taxon>Plutellidae</taxon>
        <taxon>Plutella</taxon>
    </lineage>
</organism>
<dbReference type="EMBL" id="CAJHNJ030000004">
    <property type="protein sequence ID" value="CAG9095394.1"/>
    <property type="molecule type" value="Genomic_DNA"/>
</dbReference>
<comment type="catalytic activity">
    <reaction evidence="14">
        <text>an organic molecule + reduced [NADPH--hemoprotein reductase] + O2 = an alcohol + oxidized [NADPH--hemoprotein reductase] + H2O + H(+)</text>
        <dbReference type="Rhea" id="RHEA:17149"/>
        <dbReference type="Rhea" id="RHEA-COMP:11964"/>
        <dbReference type="Rhea" id="RHEA-COMP:11965"/>
        <dbReference type="ChEBI" id="CHEBI:15377"/>
        <dbReference type="ChEBI" id="CHEBI:15378"/>
        <dbReference type="ChEBI" id="CHEBI:15379"/>
        <dbReference type="ChEBI" id="CHEBI:30879"/>
        <dbReference type="ChEBI" id="CHEBI:57618"/>
        <dbReference type="ChEBI" id="CHEBI:58210"/>
        <dbReference type="ChEBI" id="CHEBI:142491"/>
        <dbReference type="EC" id="1.14.14.1"/>
    </reaction>
</comment>